<name>A0AAV5W0U1_9BILA</name>
<protein>
    <submittedName>
        <fullName evidence="2">Uncharacterized protein</fullName>
    </submittedName>
</protein>
<keyword evidence="3" id="KW-1185">Reference proteome</keyword>
<dbReference type="EMBL" id="BTSY01000004">
    <property type="protein sequence ID" value="GMT23742.1"/>
    <property type="molecule type" value="Genomic_DNA"/>
</dbReference>
<feature type="compositionally biased region" description="Polar residues" evidence="1">
    <location>
        <begin position="1"/>
        <end position="15"/>
    </location>
</feature>
<evidence type="ECO:0000256" key="1">
    <source>
        <dbReference type="SAM" id="MobiDB-lite"/>
    </source>
</evidence>
<evidence type="ECO:0000313" key="2">
    <source>
        <dbReference type="EMBL" id="GMT23742.1"/>
    </source>
</evidence>
<feature type="region of interest" description="Disordered" evidence="1">
    <location>
        <begin position="1"/>
        <end position="45"/>
    </location>
</feature>
<proteinExistence type="predicted"/>
<organism evidence="2 3">
    <name type="scientific">Pristionchus fissidentatus</name>
    <dbReference type="NCBI Taxonomy" id="1538716"/>
    <lineage>
        <taxon>Eukaryota</taxon>
        <taxon>Metazoa</taxon>
        <taxon>Ecdysozoa</taxon>
        <taxon>Nematoda</taxon>
        <taxon>Chromadorea</taxon>
        <taxon>Rhabditida</taxon>
        <taxon>Rhabditina</taxon>
        <taxon>Diplogasteromorpha</taxon>
        <taxon>Diplogasteroidea</taxon>
        <taxon>Neodiplogasteridae</taxon>
        <taxon>Pristionchus</taxon>
    </lineage>
</organism>
<dbReference type="Proteomes" id="UP001432322">
    <property type="component" value="Unassembled WGS sequence"/>
</dbReference>
<reference evidence="2" key="1">
    <citation type="submission" date="2023-10" db="EMBL/GenBank/DDBJ databases">
        <title>Genome assembly of Pristionchus species.</title>
        <authorList>
            <person name="Yoshida K."/>
            <person name="Sommer R.J."/>
        </authorList>
    </citation>
    <scope>NUCLEOTIDE SEQUENCE</scope>
    <source>
        <strain evidence="2">RS5133</strain>
    </source>
</reference>
<accession>A0AAV5W0U1</accession>
<dbReference type="AlphaFoldDB" id="A0AAV5W0U1"/>
<feature type="compositionally biased region" description="Basic and acidic residues" evidence="1">
    <location>
        <begin position="26"/>
        <end position="45"/>
    </location>
</feature>
<evidence type="ECO:0000313" key="3">
    <source>
        <dbReference type="Proteomes" id="UP001432322"/>
    </source>
</evidence>
<gene>
    <name evidence="2" type="ORF">PFISCL1PPCAC_15039</name>
</gene>
<sequence length="71" mass="8004">MTTPFSAPSHTTTLSRLPRESPLLGKARERGRLRESREGRSLEVRERGEIRPFTYNLVTLYVAPTGAFSAK</sequence>
<comment type="caution">
    <text evidence="2">The sequence shown here is derived from an EMBL/GenBank/DDBJ whole genome shotgun (WGS) entry which is preliminary data.</text>
</comment>